<keyword evidence="1" id="KW-1133">Transmembrane helix</keyword>
<keyword evidence="3" id="KW-1185">Reference proteome</keyword>
<evidence type="ECO:0000256" key="1">
    <source>
        <dbReference type="SAM" id="Phobius"/>
    </source>
</evidence>
<sequence length="77" mass="8905">MEIDKPRNEGNETESRTVVTPPARLPWHIRIESGEDFVLVFKYHNQIVVIVITVMILTTLMIIGLMYLINVESSYDD</sequence>
<proteinExistence type="predicted"/>
<evidence type="ECO:0000313" key="3">
    <source>
        <dbReference type="Proteomes" id="UP001628156"/>
    </source>
</evidence>
<reference evidence="2 3" key="1">
    <citation type="journal article" date="2019" name="PLoS Negl. Trop. Dis.">
        <title>Whole genome sequencing of Entamoeba nuttalli reveals mammalian host-related molecular signatures and a novel octapeptide-repeat surface protein.</title>
        <authorList>
            <person name="Tanaka M."/>
            <person name="Makiuchi T."/>
            <person name="Komiyama T."/>
            <person name="Shiina T."/>
            <person name="Osaki K."/>
            <person name="Tachibana H."/>
        </authorList>
    </citation>
    <scope>NUCLEOTIDE SEQUENCE [LARGE SCALE GENOMIC DNA]</scope>
    <source>
        <strain evidence="2 3">P19-061405</strain>
    </source>
</reference>
<name>A0ABQ0DUN8_9EUKA</name>
<dbReference type="EMBL" id="BAAFRS010000293">
    <property type="protein sequence ID" value="GAB1226447.1"/>
    <property type="molecule type" value="Genomic_DNA"/>
</dbReference>
<gene>
    <name evidence="2" type="ORF">ENUP19_0293G0011</name>
</gene>
<accession>A0ABQ0DUN8</accession>
<comment type="caution">
    <text evidence="2">The sequence shown here is derived from an EMBL/GenBank/DDBJ whole genome shotgun (WGS) entry which is preliminary data.</text>
</comment>
<evidence type="ECO:0000313" key="2">
    <source>
        <dbReference type="EMBL" id="GAB1226447.1"/>
    </source>
</evidence>
<organism evidence="2 3">
    <name type="scientific">Entamoeba nuttalli</name>
    <dbReference type="NCBI Taxonomy" id="412467"/>
    <lineage>
        <taxon>Eukaryota</taxon>
        <taxon>Amoebozoa</taxon>
        <taxon>Evosea</taxon>
        <taxon>Archamoebae</taxon>
        <taxon>Mastigamoebida</taxon>
        <taxon>Entamoebidae</taxon>
        <taxon>Entamoeba</taxon>
    </lineage>
</organism>
<keyword evidence="1" id="KW-0472">Membrane</keyword>
<feature type="transmembrane region" description="Helical" evidence="1">
    <location>
        <begin position="47"/>
        <end position="69"/>
    </location>
</feature>
<dbReference type="Proteomes" id="UP001628156">
    <property type="component" value="Unassembled WGS sequence"/>
</dbReference>
<protein>
    <submittedName>
        <fullName evidence="2">Uncharacterized protein</fullName>
    </submittedName>
</protein>
<keyword evidence="1" id="KW-0812">Transmembrane</keyword>